<name>A0ABT0I1U2_9LACO</name>
<accession>A0ABT0I1U2</accession>
<dbReference type="EMBL" id="JAJIAO010000003">
    <property type="protein sequence ID" value="MCK8624683.1"/>
    <property type="molecule type" value="Genomic_DNA"/>
</dbReference>
<evidence type="ECO:0000313" key="3">
    <source>
        <dbReference type="Proteomes" id="UP001522905"/>
    </source>
</evidence>
<protein>
    <submittedName>
        <fullName evidence="2">Nicotinamide-nucleotide amidohydrolase family protein</fullName>
    </submittedName>
</protein>
<dbReference type="Proteomes" id="UP001522905">
    <property type="component" value="Unassembled WGS sequence"/>
</dbReference>
<evidence type="ECO:0000259" key="1">
    <source>
        <dbReference type="Pfam" id="PF02464"/>
    </source>
</evidence>
<organism evidence="2 3">
    <name type="scientific">Apilactobacillus xinyiensis</name>
    <dbReference type="NCBI Taxonomy" id="2841032"/>
    <lineage>
        <taxon>Bacteria</taxon>
        <taxon>Bacillati</taxon>
        <taxon>Bacillota</taxon>
        <taxon>Bacilli</taxon>
        <taxon>Lactobacillales</taxon>
        <taxon>Lactobacillaceae</taxon>
        <taxon>Apilactobacillus</taxon>
    </lineage>
</organism>
<proteinExistence type="predicted"/>
<gene>
    <name evidence="2" type="ORF">LNP07_04055</name>
</gene>
<dbReference type="InterPro" id="IPR036653">
    <property type="entry name" value="CinA-like_C"/>
</dbReference>
<sequence length="157" mass="16918">MITNIDKKVIRKLINDNISITAAESLTAGLFQEVLGEVSGVSKIFSGGFVTYSNDAKIKLLGVPKNIVNEYGVVSAETAKQMAKKSQEIMQTDLSVSFTGVAGPDKLENQLAGTVYIGVAYKDSVTSQLFNFDGDRDTVRLKSVLAGLNLIEKIINN</sequence>
<dbReference type="RefSeq" id="WP_220728152.1">
    <property type="nucleotide sequence ID" value="NZ_BPLM01000005.1"/>
</dbReference>
<dbReference type="Pfam" id="PF02464">
    <property type="entry name" value="CinA"/>
    <property type="match status" value="1"/>
</dbReference>
<keyword evidence="3" id="KW-1185">Reference proteome</keyword>
<reference evidence="2 3" key="1">
    <citation type="submission" date="2021-11" db="EMBL/GenBank/DDBJ databases">
        <title>Comparative genomics of bee honey and flower isolates.</title>
        <authorList>
            <person name="Bechtner J.D."/>
            <person name="Gallus M.K."/>
            <person name="Ehrmann M."/>
        </authorList>
    </citation>
    <scope>NUCLEOTIDE SEQUENCE [LARGE SCALE GENOMIC DNA]</scope>
    <source>
        <strain evidence="2 3">M161</strain>
    </source>
</reference>
<dbReference type="InterPro" id="IPR008136">
    <property type="entry name" value="CinA_C"/>
</dbReference>
<dbReference type="NCBIfam" id="TIGR00199">
    <property type="entry name" value="PncC_domain"/>
    <property type="match status" value="1"/>
</dbReference>
<comment type="caution">
    <text evidence="2">The sequence shown here is derived from an EMBL/GenBank/DDBJ whole genome shotgun (WGS) entry which is preliminary data.</text>
</comment>
<evidence type="ECO:0000313" key="2">
    <source>
        <dbReference type="EMBL" id="MCK8624683.1"/>
    </source>
</evidence>
<dbReference type="Gene3D" id="3.90.950.20">
    <property type="entry name" value="CinA-like"/>
    <property type="match status" value="1"/>
</dbReference>
<dbReference type="SUPFAM" id="SSF142433">
    <property type="entry name" value="CinA-like"/>
    <property type="match status" value="1"/>
</dbReference>
<feature type="domain" description="CinA C-terminal" evidence="1">
    <location>
        <begin position="4"/>
        <end position="154"/>
    </location>
</feature>